<sequence length="258" mass="28682">MDSSPGVTQQKISIPNKDNDKLVGVLHNTGSPDIVVLCHGYGCTKENEIIVNLASALAKEGISAFRFDFAGVGESEGTFKYCRFQGEAEDLHSVVEYFTAQKLKVAAIVGHSKGGDVALLYASKDQYVHTVVNVSARYDVHRGFDVFFGKDYMQRLKTDGFIRVVDKDGVEHRVTEEEMMDQLSTDMHEACAQLDKSCRVLTIHGSKDEINPVEDALEFDKVIPNHKLHIIEGADHFYKSHQTELVSIAISFIMEGLK</sequence>
<evidence type="ECO:0000313" key="2">
    <source>
        <dbReference type="EMBL" id="VFQ68119.1"/>
    </source>
</evidence>
<name>A0A484KXI4_9ASTE</name>
<dbReference type="Proteomes" id="UP000595140">
    <property type="component" value="Unassembled WGS sequence"/>
</dbReference>
<dbReference type="GO" id="GO:0005829">
    <property type="term" value="C:cytosol"/>
    <property type="evidence" value="ECO:0007669"/>
    <property type="project" value="TreeGrafter"/>
</dbReference>
<dbReference type="InterPro" id="IPR022742">
    <property type="entry name" value="Hydrolase_4"/>
</dbReference>
<evidence type="ECO:0000313" key="3">
    <source>
        <dbReference type="Proteomes" id="UP000595140"/>
    </source>
</evidence>
<keyword evidence="3" id="KW-1185">Reference proteome</keyword>
<dbReference type="PANTHER" id="PTHR42886:SF53">
    <property type="entry name" value="ALPHA_BETA-HYDROLASES SUPERFAMILY PROTEIN"/>
    <property type="match status" value="1"/>
</dbReference>
<dbReference type="OrthoDB" id="9988524at2759"/>
<reference evidence="2 3" key="1">
    <citation type="submission" date="2018-04" db="EMBL/GenBank/DDBJ databases">
        <authorList>
            <person name="Vogel A."/>
        </authorList>
    </citation>
    <scope>NUCLEOTIDE SEQUENCE [LARGE SCALE GENOMIC DNA]</scope>
</reference>
<protein>
    <recommendedName>
        <fullName evidence="1">Serine aminopeptidase S33 domain-containing protein</fullName>
    </recommendedName>
</protein>
<dbReference type="EMBL" id="OOIL02000669">
    <property type="protein sequence ID" value="VFQ68119.1"/>
    <property type="molecule type" value="Genomic_DNA"/>
</dbReference>
<accession>A0A484KXI4</accession>
<gene>
    <name evidence="2" type="ORF">CCAM_LOCUS9895</name>
</gene>
<dbReference type="Pfam" id="PF12146">
    <property type="entry name" value="Hydrolase_4"/>
    <property type="match status" value="1"/>
</dbReference>
<dbReference type="AlphaFoldDB" id="A0A484KXI4"/>
<dbReference type="InterPro" id="IPR029058">
    <property type="entry name" value="AB_hydrolase_fold"/>
</dbReference>
<organism evidence="2 3">
    <name type="scientific">Cuscuta campestris</name>
    <dbReference type="NCBI Taxonomy" id="132261"/>
    <lineage>
        <taxon>Eukaryota</taxon>
        <taxon>Viridiplantae</taxon>
        <taxon>Streptophyta</taxon>
        <taxon>Embryophyta</taxon>
        <taxon>Tracheophyta</taxon>
        <taxon>Spermatophyta</taxon>
        <taxon>Magnoliopsida</taxon>
        <taxon>eudicotyledons</taxon>
        <taxon>Gunneridae</taxon>
        <taxon>Pentapetalae</taxon>
        <taxon>asterids</taxon>
        <taxon>lamiids</taxon>
        <taxon>Solanales</taxon>
        <taxon>Convolvulaceae</taxon>
        <taxon>Cuscuteae</taxon>
        <taxon>Cuscuta</taxon>
        <taxon>Cuscuta subgen. Grammica</taxon>
        <taxon>Cuscuta sect. Cleistogrammica</taxon>
    </lineage>
</organism>
<proteinExistence type="predicted"/>
<feature type="domain" description="Serine aminopeptidase S33" evidence="1">
    <location>
        <begin position="34"/>
        <end position="236"/>
    </location>
</feature>
<dbReference type="PANTHER" id="PTHR42886">
    <property type="entry name" value="RE40534P-RELATED"/>
    <property type="match status" value="1"/>
</dbReference>
<evidence type="ECO:0000259" key="1">
    <source>
        <dbReference type="Pfam" id="PF12146"/>
    </source>
</evidence>
<dbReference type="Gene3D" id="3.40.50.1820">
    <property type="entry name" value="alpha/beta hydrolase"/>
    <property type="match status" value="1"/>
</dbReference>
<dbReference type="SUPFAM" id="SSF53474">
    <property type="entry name" value="alpha/beta-Hydrolases"/>
    <property type="match status" value="1"/>
</dbReference>